<gene>
    <name evidence="2" type="ORF">J2T57_001436</name>
</gene>
<evidence type="ECO:0000256" key="1">
    <source>
        <dbReference type="SAM" id="MobiDB-lite"/>
    </source>
</evidence>
<sequence>MSRTYRSPAAAQESHRRMRHLPVHRSAEDLARGVEEAMAEPALPVGRTRPHRVVGVNRERARANPDNQPNTWSDLPIAAAREALRNPRVPGAVRRRERIRVDDEPAPGL</sequence>
<evidence type="ECO:0000313" key="2">
    <source>
        <dbReference type="EMBL" id="MCP1674334.1"/>
    </source>
</evidence>
<dbReference type="AlphaFoldDB" id="A0AAE3G2C3"/>
<name>A0AAE3G2C3_9GAMM</name>
<reference evidence="2" key="1">
    <citation type="submission" date="2022-03" db="EMBL/GenBank/DDBJ databases">
        <title>Genomic Encyclopedia of Type Strains, Phase III (KMG-III): the genomes of soil and plant-associated and newly described type strains.</title>
        <authorList>
            <person name="Whitman W."/>
        </authorList>
    </citation>
    <scope>NUCLEOTIDE SEQUENCE</scope>
    <source>
        <strain evidence="2">ANL 6-2</strain>
    </source>
</reference>
<accession>A0AAE3G2C3</accession>
<evidence type="ECO:0000313" key="3">
    <source>
        <dbReference type="Proteomes" id="UP001205843"/>
    </source>
</evidence>
<keyword evidence="3" id="KW-1185">Reference proteome</keyword>
<feature type="region of interest" description="Disordered" evidence="1">
    <location>
        <begin position="1"/>
        <end position="24"/>
    </location>
</feature>
<dbReference type="RefSeq" id="WP_253476270.1">
    <property type="nucleotide sequence ID" value="NZ_JALJXV010000003.1"/>
</dbReference>
<feature type="region of interest" description="Disordered" evidence="1">
    <location>
        <begin position="88"/>
        <end position="109"/>
    </location>
</feature>
<organism evidence="2 3">
    <name type="scientific">Natronocella acetinitrilica</name>
    <dbReference type="NCBI Taxonomy" id="414046"/>
    <lineage>
        <taxon>Bacteria</taxon>
        <taxon>Pseudomonadati</taxon>
        <taxon>Pseudomonadota</taxon>
        <taxon>Gammaproteobacteria</taxon>
        <taxon>Chromatiales</taxon>
        <taxon>Ectothiorhodospiraceae</taxon>
        <taxon>Natronocella</taxon>
    </lineage>
</organism>
<comment type="caution">
    <text evidence="2">The sequence shown here is derived from an EMBL/GenBank/DDBJ whole genome shotgun (WGS) entry which is preliminary data.</text>
</comment>
<dbReference type="Proteomes" id="UP001205843">
    <property type="component" value="Unassembled WGS sequence"/>
</dbReference>
<dbReference type="EMBL" id="JALJXV010000003">
    <property type="protein sequence ID" value="MCP1674334.1"/>
    <property type="molecule type" value="Genomic_DNA"/>
</dbReference>
<protein>
    <submittedName>
        <fullName evidence="2">Uncharacterized protein</fullName>
    </submittedName>
</protein>
<proteinExistence type="predicted"/>